<proteinExistence type="predicted"/>
<evidence type="ECO:0000313" key="1">
    <source>
        <dbReference type="EMBL" id="PNX79853.1"/>
    </source>
</evidence>
<accession>A0A2K3LMV5</accession>
<dbReference type="Proteomes" id="UP000236291">
    <property type="component" value="Unassembled WGS sequence"/>
</dbReference>
<keyword evidence="1" id="KW-0808">Transferase</keyword>
<dbReference type="EMBL" id="ASHM01036760">
    <property type="protein sequence ID" value="PNX79853.1"/>
    <property type="molecule type" value="Genomic_DNA"/>
</dbReference>
<gene>
    <name evidence="1" type="ORF">L195_g035843</name>
</gene>
<sequence>MDGGDEAIQIRERSQKLAKITRHVVKEGGSSHKNLTALINELKELRHGSAVFFGLSEPVFQLAV</sequence>
<dbReference type="AlphaFoldDB" id="A0A2K3LMV5"/>
<comment type="caution">
    <text evidence="1">The sequence shown here is derived from an EMBL/GenBank/DDBJ whole genome shotgun (WGS) entry which is preliminary data.</text>
</comment>
<protein>
    <submittedName>
        <fullName evidence="1">Isoflavonoid glucosyltransferase</fullName>
    </submittedName>
</protein>
<evidence type="ECO:0000313" key="2">
    <source>
        <dbReference type="Proteomes" id="UP000236291"/>
    </source>
</evidence>
<reference evidence="1 2" key="2">
    <citation type="journal article" date="2017" name="Front. Plant Sci.">
        <title>Gene Classification and Mining of Molecular Markers Useful in Red Clover (Trifolium pratense) Breeding.</title>
        <authorList>
            <person name="Istvanek J."/>
            <person name="Dluhosova J."/>
            <person name="Dluhos P."/>
            <person name="Patkova L."/>
            <person name="Nedelnik J."/>
            <person name="Repkova J."/>
        </authorList>
    </citation>
    <scope>NUCLEOTIDE SEQUENCE [LARGE SCALE GENOMIC DNA]</scope>
    <source>
        <strain evidence="2">cv. Tatra</strain>
        <tissue evidence="1">Young leaves</tissue>
    </source>
</reference>
<reference evidence="1 2" key="1">
    <citation type="journal article" date="2014" name="Am. J. Bot.">
        <title>Genome assembly and annotation for red clover (Trifolium pratense; Fabaceae).</title>
        <authorList>
            <person name="Istvanek J."/>
            <person name="Jaros M."/>
            <person name="Krenek A."/>
            <person name="Repkova J."/>
        </authorList>
    </citation>
    <scope>NUCLEOTIDE SEQUENCE [LARGE SCALE GENOMIC DNA]</scope>
    <source>
        <strain evidence="2">cv. Tatra</strain>
        <tissue evidence="1">Young leaves</tissue>
    </source>
</reference>
<dbReference type="GO" id="GO:0016740">
    <property type="term" value="F:transferase activity"/>
    <property type="evidence" value="ECO:0007669"/>
    <property type="project" value="UniProtKB-KW"/>
</dbReference>
<name>A0A2K3LMV5_TRIPR</name>
<organism evidence="1 2">
    <name type="scientific">Trifolium pratense</name>
    <name type="common">Red clover</name>
    <dbReference type="NCBI Taxonomy" id="57577"/>
    <lineage>
        <taxon>Eukaryota</taxon>
        <taxon>Viridiplantae</taxon>
        <taxon>Streptophyta</taxon>
        <taxon>Embryophyta</taxon>
        <taxon>Tracheophyta</taxon>
        <taxon>Spermatophyta</taxon>
        <taxon>Magnoliopsida</taxon>
        <taxon>eudicotyledons</taxon>
        <taxon>Gunneridae</taxon>
        <taxon>Pentapetalae</taxon>
        <taxon>rosids</taxon>
        <taxon>fabids</taxon>
        <taxon>Fabales</taxon>
        <taxon>Fabaceae</taxon>
        <taxon>Papilionoideae</taxon>
        <taxon>50 kb inversion clade</taxon>
        <taxon>NPAAA clade</taxon>
        <taxon>Hologalegina</taxon>
        <taxon>IRL clade</taxon>
        <taxon>Trifolieae</taxon>
        <taxon>Trifolium</taxon>
    </lineage>
</organism>